<evidence type="ECO:0000256" key="1">
    <source>
        <dbReference type="ARBA" id="ARBA00007401"/>
    </source>
</evidence>
<name>A0A7S9L0S6_9SPHI</name>
<dbReference type="Pfam" id="PF16355">
    <property type="entry name" value="DUF4982"/>
    <property type="match status" value="1"/>
</dbReference>
<evidence type="ECO:0000259" key="5">
    <source>
        <dbReference type="Pfam" id="PF00703"/>
    </source>
</evidence>
<dbReference type="InterPro" id="IPR032311">
    <property type="entry name" value="DUF4982"/>
</dbReference>
<dbReference type="PANTHER" id="PTHR42732">
    <property type="entry name" value="BETA-GALACTOSIDASE"/>
    <property type="match status" value="1"/>
</dbReference>
<dbReference type="Gene3D" id="3.20.20.80">
    <property type="entry name" value="Glycosidases"/>
    <property type="match status" value="1"/>
</dbReference>
<dbReference type="GO" id="GO:0004553">
    <property type="term" value="F:hydrolase activity, hydrolyzing O-glycosyl compounds"/>
    <property type="evidence" value="ECO:0007669"/>
    <property type="project" value="InterPro"/>
</dbReference>
<protein>
    <submittedName>
        <fullName evidence="10">DUF4982 domain-containing protein</fullName>
    </submittedName>
</protein>
<evidence type="ECO:0000313" key="11">
    <source>
        <dbReference type="Proteomes" id="UP000594759"/>
    </source>
</evidence>
<keyword evidence="3" id="KW-0326">Glycosidase</keyword>
<feature type="domain" description="DUF4982" evidence="8">
    <location>
        <begin position="649"/>
        <end position="710"/>
    </location>
</feature>
<dbReference type="RefSeq" id="WP_196099801.1">
    <property type="nucleotide sequence ID" value="NZ_CP064939.1"/>
</dbReference>
<evidence type="ECO:0000256" key="2">
    <source>
        <dbReference type="ARBA" id="ARBA00022801"/>
    </source>
</evidence>
<evidence type="ECO:0000259" key="6">
    <source>
        <dbReference type="Pfam" id="PF02836"/>
    </source>
</evidence>
<dbReference type="AlphaFoldDB" id="A0A7S9L0S6"/>
<feature type="domain" description="Glycoside hydrolase family 2 immunoglobulin-like beta-sandwich" evidence="5">
    <location>
        <begin position="200"/>
        <end position="304"/>
    </location>
</feature>
<dbReference type="InterPro" id="IPR006103">
    <property type="entry name" value="Glyco_hydro_2_cat"/>
</dbReference>
<dbReference type="InterPro" id="IPR017853">
    <property type="entry name" value="GH"/>
</dbReference>
<dbReference type="Gene3D" id="2.60.40.10">
    <property type="entry name" value="Immunoglobulins"/>
    <property type="match status" value="3"/>
</dbReference>
<dbReference type="Pfam" id="PF02836">
    <property type="entry name" value="Glyco_hydro_2_C"/>
    <property type="match status" value="1"/>
</dbReference>
<proteinExistence type="inferred from homology"/>
<feature type="domain" description="Glycoside hydrolase family 2 catalytic" evidence="6">
    <location>
        <begin position="309"/>
        <end position="629"/>
    </location>
</feature>
<dbReference type="InterPro" id="IPR013783">
    <property type="entry name" value="Ig-like_fold"/>
</dbReference>
<evidence type="ECO:0000259" key="9">
    <source>
        <dbReference type="Pfam" id="PF18565"/>
    </source>
</evidence>
<evidence type="ECO:0000259" key="8">
    <source>
        <dbReference type="Pfam" id="PF16355"/>
    </source>
</evidence>
<gene>
    <name evidence="10" type="ORF">IZT61_03445</name>
</gene>
<organism evidence="10 11">
    <name type="scientific">Pedobacter endophyticus</name>
    <dbReference type="NCBI Taxonomy" id="2789740"/>
    <lineage>
        <taxon>Bacteria</taxon>
        <taxon>Pseudomonadati</taxon>
        <taxon>Bacteroidota</taxon>
        <taxon>Sphingobacteriia</taxon>
        <taxon>Sphingobacteriales</taxon>
        <taxon>Sphingobacteriaceae</taxon>
        <taxon>Pedobacter</taxon>
    </lineage>
</organism>
<feature type="chain" id="PRO_5032608962" evidence="4">
    <location>
        <begin position="23"/>
        <end position="820"/>
    </location>
</feature>
<evidence type="ECO:0000256" key="4">
    <source>
        <dbReference type="SAM" id="SignalP"/>
    </source>
</evidence>
<dbReference type="SUPFAM" id="SSF49303">
    <property type="entry name" value="beta-Galactosidase/glucuronidase domain"/>
    <property type="match status" value="1"/>
</dbReference>
<keyword evidence="2" id="KW-0378">Hydrolase</keyword>
<dbReference type="GO" id="GO:0005975">
    <property type="term" value="P:carbohydrate metabolic process"/>
    <property type="evidence" value="ECO:0007669"/>
    <property type="project" value="InterPro"/>
</dbReference>
<comment type="similarity">
    <text evidence="1">Belongs to the glycosyl hydrolase 2 family.</text>
</comment>
<dbReference type="InterPro" id="IPR006101">
    <property type="entry name" value="Glyco_hydro_2"/>
</dbReference>
<dbReference type="SUPFAM" id="SSF49785">
    <property type="entry name" value="Galactose-binding domain-like"/>
    <property type="match status" value="1"/>
</dbReference>
<dbReference type="PRINTS" id="PR00132">
    <property type="entry name" value="GLHYDRLASE2"/>
</dbReference>
<feature type="domain" description="Glycoside hydrolase family 2" evidence="9">
    <location>
        <begin position="737"/>
        <end position="815"/>
    </location>
</feature>
<dbReference type="Gene3D" id="2.60.120.260">
    <property type="entry name" value="Galactose-binding domain-like"/>
    <property type="match status" value="1"/>
</dbReference>
<reference evidence="10 11" key="1">
    <citation type="submission" date="2020-11" db="EMBL/GenBank/DDBJ databases">
        <title>Pedobacter endophytica, an endophytic bacteria isolated form Carex pumila.</title>
        <authorList>
            <person name="Peng Y."/>
            <person name="Jiang L."/>
            <person name="Lee J."/>
        </authorList>
    </citation>
    <scope>NUCLEOTIDE SEQUENCE [LARGE SCALE GENOMIC DNA]</scope>
    <source>
        <strain evidence="10 11">JBR3-12</strain>
    </source>
</reference>
<feature type="signal peptide" evidence="4">
    <location>
        <begin position="1"/>
        <end position="22"/>
    </location>
</feature>
<dbReference type="KEGG" id="pex:IZT61_03445"/>
<dbReference type="PANTHER" id="PTHR42732:SF1">
    <property type="entry name" value="BETA-MANNOSIDASE"/>
    <property type="match status" value="1"/>
</dbReference>
<dbReference type="InterPro" id="IPR008979">
    <property type="entry name" value="Galactose-bd-like_sf"/>
</dbReference>
<evidence type="ECO:0000256" key="3">
    <source>
        <dbReference type="ARBA" id="ARBA00023295"/>
    </source>
</evidence>
<dbReference type="SUPFAM" id="SSF51445">
    <property type="entry name" value="(Trans)glycosidases"/>
    <property type="match status" value="1"/>
</dbReference>
<sequence>MFKRTKYLFIIIALFSSQLVFAQKSARLSQDWEFLKQDLGGIWEAVRPVGLGNPESVPLWSKVNLPHCVNAEDAVDPDVNYYQGPAWYRTQLAIDNPYKQGRTILHFEGAGQKTDVYVYTMKVATHVGGYDEWKADITDAVAEFKKTEAFKKQFKGKVPISIRTDNSRDLEMIPSDLSDFNLYGGIYRHLNLIYNPALSLDQTFIKAEVDQLGKIGKLSIKGRFYNPDKVNDADVQFKIFDPKGKLVLKTTKKLSNLSGDVDLWSTEIKKPQLWSTESPLQYILQYEISAAAGNYKGEEKFGFRNIEFVEKGPFNLNGKRLLLRGTHRHEDHAGVAAAMTDDLVRTEMKMMKEMGVNFIRLGHYQQSRMVLNLCDSLGILVWEEIPWCRGGLGGDVYKEQARRMLTNMVEQHYNHPSIIIWGMGNENDWPGDFPEFDKQKIKAFMKELNDLSHQLDASRYTAIRRCDFCADIVDVYSPSIWAGWYRGAYTDYKKATEDEFAKVKRFLHVEWGGDSHAMRHSENPDKALSKIKTGGSADERAGDASLYGGAARISKDGDWSESYITNLIDWHLKEQENMPWLSGTAYWPFKDFSTPVRPDNPVPYMNQKGVIERDFTKKEAYFVFQSYWTEKPMAHIYGHTWRVRWGDEGEEKMVKVYSNCTEAEIFLNGKSFGTKKRNSQDYPAAGLRWNLPFVKGANIVKVIAKKGKETVSDEIQFTYQTAKWTKPVKMTLTKIDQQADIATVEAKLFDANGVQCLDAINWISFGLTGDGKLIDNQGTSSGSRKVQSYNGRAIIKVHLNKGQSVVSVASEGLKTVFLEL</sequence>
<dbReference type="InterPro" id="IPR006102">
    <property type="entry name" value="Ig-like_GH2"/>
</dbReference>
<dbReference type="InterPro" id="IPR040605">
    <property type="entry name" value="Glyco_hydro2_dom5"/>
</dbReference>
<accession>A0A7S9L0S6</accession>
<keyword evidence="4" id="KW-0732">Signal</keyword>
<dbReference type="InterPro" id="IPR036156">
    <property type="entry name" value="Beta-gal/glucu_dom_sf"/>
</dbReference>
<dbReference type="Pfam" id="PF02837">
    <property type="entry name" value="Glyco_hydro_2_N"/>
    <property type="match status" value="1"/>
</dbReference>
<dbReference type="InterPro" id="IPR006104">
    <property type="entry name" value="Glyco_hydro_2_N"/>
</dbReference>
<evidence type="ECO:0000259" key="7">
    <source>
        <dbReference type="Pfam" id="PF02837"/>
    </source>
</evidence>
<dbReference type="Proteomes" id="UP000594759">
    <property type="component" value="Chromosome"/>
</dbReference>
<dbReference type="InterPro" id="IPR051913">
    <property type="entry name" value="GH2_Domain-Containing"/>
</dbReference>
<dbReference type="Pfam" id="PF00703">
    <property type="entry name" value="Glyco_hydro_2"/>
    <property type="match status" value="1"/>
</dbReference>
<dbReference type="EMBL" id="CP064939">
    <property type="protein sequence ID" value="QPH40347.1"/>
    <property type="molecule type" value="Genomic_DNA"/>
</dbReference>
<feature type="domain" description="Glycosyl hydrolases family 2 sugar binding" evidence="7">
    <location>
        <begin position="58"/>
        <end position="196"/>
    </location>
</feature>
<evidence type="ECO:0000313" key="10">
    <source>
        <dbReference type="EMBL" id="QPH40347.1"/>
    </source>
</evidence>
<dbReference type="Pfam" id="PF18565">
    <property type="entry name" value="Glyco_hydro2_C5"/>
    <property type="match status" value="1"/>
</dbReference>
<keyword evidence="11" id="KW-1185">Reference proteome</keyword>